<feature type="region of interest" description="Disordered" evidence="1">
    <location>
        <begin position="452"/>
        <end position="500"/>
    </location>
</feature>
<proteinExistence type="predicted"/>
<keyword evidence="2" id="KW-0812">Transmembrane</keyword>
<evidence type="ECO:0000256" key="1">
    <source>
        <dbReference type="SAM" id="MobiDB-lite"/>
    </source>
</evidence>
<evidence type="ECO:0000256" key="2">
    <source>
        <dbReference type="SAM" id="Phobius"/>
    </source>
</evidence>
<accession>A0A226E452</accession>
<dbReference type="EMBL" id="LNIX01000007">
    <property type="protein sequence ID" value="OXA51804.1"/>
    <property type="molecule type" value="Genomic_DNA"/>
</dbReference>
<evidence type="ECO:0000313" key="4">
    <source>
        <dbReference type="Proteomes" id="UP000198287"/>
    </source>
</evidence>
<protein>
    <submittedName>
        <fullName evidence="3">Sodium/potassium/calcium exchanger 3</fullName>
    </submittedName>
</protein>
<dbReference type="Proteomes" id="UP000198287">
    <property type="component" value="Unassembled WGS sequence"/>
</dbReference>
<dbReference type="PANTHER" id="PTHR43068">
    <property type="entry name" value="SLR1854 PROTEIN"/>
    <property type="match status" value="1"/>
</dbReference>
<dbReference type="OrthoDB" id="543156at2759"/>
<gene>
    <name evidence="3" type="ORF">Fcan01_12935</name>
</gene>
<name>A0A226E452_FOLCA</name>
<feature type="transmembrane region" description="Helical" evidence="2">
    <location>
        <begin position="534"/>
        <end position="557"/>
    </location>
</feature>
<dbReference type="SUPFAM" id="SSF52317">
    <property type="entry name" value="Class I glutamine amidotransferase-like"/>
    <property type="match status" value="1"/>
</dbReference>
<organism evidence="3 4">
    <name type="scientific">Folsomia candida</name>
    <name type="common">Springtail</name>
    <dbReference type="NCBI Taxonomy" id="158441"/>
    <lineage>
        <taxon>Eukaryota</taxon>
        <taxon>Metazoa</taxon>
        <taxon>Ecdysozoa</taxon>
        <taxon>Arthropoda</taxon>
        <taxon>Hexapoda</taxon>
        <taxon>Collembola</taxon>
        <taxon>Entomobryomorpha</taxon>
        <taxon>Isotomoidea</taxon>
        <taxon>Isotomidae</taxon>
        <taxon>Proisotominae</taxon>
        <taxon>Folsomia</taxon>
    </lineage>
</organism>
<comment type="caution">
    <text evidence="3">The sequence shown here is derived from an EMBL/GenBank/DDBJ whole genome shotgun (WGS) entry which is preliminary data.</text>
</comment>
<keyword evidence="4" id="KW-1185">Reference proteome</keyword>
<reference evidence="3 4" key="1">
    <citation type="submission" date="2015-12" db="EMBL/GenBank/DDBJ databases">
        <title>The genome of Folsomia candida.</title>
        <authorList>
            <person name="Faddeeva A."/>
            <person name="Derks M.F."/>
            <person name="Anvar Y."/>
            <person name="Smit S."/>
            <person name="Van Straalen N."/>
            <person name="Roelofs D."/>
        </authorList>
    </citation>
    <scope>NUCLEOTIDE SEQUENCE [LARGE SCALE GENOMIC DNA]</scope>
    <source>
        <strain evidence="3 4">VU population</strain>
        <tissue evidence="3">Whole body</tissue>
    </source>
</reference>
<keyword evidence="2" id="KW-1133">Transmembrane helix</keyword>
<dbReference type="PANTHER" id="PTHR43068:SF1">
    <property type="entry name" value="SLR1854 PROTEIN"/>
    <property type="match status" value="1"/>
</dbReference>
<dbReference type="Gene3D" id="3.40.50.880">
    <property type="match status" value="1"/>
</dbReference>
<dbReference type="Pfam" id="PF17124">
    <property type="entry name" value="ThiJ_like"/>
    <property type="match status" value="1"/>
</dbReference>
<keyword evidence="2" id="KW-0472">Membrane</keyword>
<dbReference type="InterPro" id="IPR032633">
    <property type="entry name" value="ThiJ-like"/>
</dbReference>
<dbReference type="AlphaFoldDB" id="A0A226E452"/>
<sequence>MSKKVLIVLPSKDFDVTETSVPWRKLTDAKVQVDFCTENGIPGECDPLLLDGVIFGKLGAAPEAKAFYHEMIKTKEFQNPTKYKDTEFMDYDCVLFPGGHAPGMKQYLENETIRDKIVPYFKNKSKVVAAVCHGTIVLSRTIDNATGKSILYNRKSTCLPKYMERNAYYLTAWKLGKYYRTYDDYVEDEVRQAMQFPDKQFQPGTCNQFGSLDERYAFVCVDENYISARWPGDCYKLADTILEMINPGLLQDIFPLLGLVAFPILVVVQSTLEKVLVENVPFQKTYKDQLYIPLGGLIQLEGDAIVLETVLSCVALAFSINSVIFSNATIFGISTYLCLVTYKLGCSCEKYLLKGGKPLPLALSLSRSAVLGNSQNHKNQNGNCWGKFEGDQIKLGESDPLPRRSRHLDKSSAPLQSIRRTLYVIALGASILFILTEQVHGESLAETQETILRQGSPVLDQQRTTDSVTGSSGNEREGENRGLIDKQNKNDDDEEDGALGGNPFLVQPANCSHSSAEDFPPDIFSIEAKRHGAILFHFFVAVYLCYAILLVCQEYFVPSVDASRAQRGGWCDMDGNFDFCTRTIHQRDWDILNKW</sequence>
<dbReference type="InterPro" id="IPR029062">
    <property type="entry name" value="Class_I_gatase-like"/>
</dbReference>
<feature type="compositionally biased region" description="Polar residues" evidence="1">
    <location>
        <begin position="452"/>
        <end position="473"/>
    </location>
</feature>
<dbReference type="STRING" id="158441.A0A226E452"/>
<feature type="compositionally biased region" description="Basic and acidic residues" evidence="1">
    <location>
        <begin position="474"/>
        <end position="490"/>
    </location>
</feature>
<evidence type="ECO:0000313" key="3">
    <source>
        <dbReference type="EMBL" id="OXA51804.1"/>
    </source>
</evidence>